<dbReference type="InterPro" id="IPR058070">
    <property type="entry name" value="MmpB-like"/>
</dbReference>
<dbReference type="Pfam" id="PF26627">
    <property type="entry name" value="MmpB"/>
    <property type="match status" value="1"/>
</dbReference>
<sequence>MLWSDPRDDTPQQQRDIRALLRRVWLLIALFATLSLVVVMI</sequence>
<reference evidence="3" key="1">
    <citation type="journal article" date="2019" name="Int. J. Syst. Evol. Microbiol.">
        <title>The Global Catalogue of Microorganisms (GCM) 10K type strain sequencing project: providing services to taxonomists for standard genome sequencing and annotation.</title>
        <authorList>
            <consortium name="The Broad Institute Genomics Platform"/>
            <consortium name="The Broad Institute Genome Sequencing Center for Infectious Disease"/>
            <person name="Wu L."/>
            <person name="Ma J."/>
        </authorList>
    </citation>
    <scope>NUCLEOTIDE SEQUENCE [LARGE SCALE GENOMIC DNA]</scope>
    <source>
        <strain evidence="3">JCM 4816</strain>
    </source>
</reference>
<feature type="transmembrane region" description="Helical" evidence="1">
    <location>
        <begin position="20"/>
        <end position="40"/>
    </location>
</feature>
<name>A0ABW1G855_9ACTN</name>
<protein>
    <submittedName>
        <fullName evidence="2">Morphogenic membrane protein MmpB</fullName>
    </submittedName>
</protein>
<dbReference type="RefSeq" id="WP_380585241.1">
    <property type="nucleotide sequence ID" value="NZ_JBHSQJ010000082.1"/>
</dbReference>
<keyword evidence="1" id="KW-0472">Membrane</keyword>
<evidence type="ECO:0000313" key="2">
    <source>
        <dbReference type="EMBL" id="MFC5909441.1"/>
    </source>
</evidence>
<evidence type="ECO:0000256" key="1">
    <source>
        <dbReference type="SAM" id="Phobius"/>
    </source>
</evidence>
<keyword evidence="1" id="KW-0812">Transmembrane</keyword>
<comment type="caution">
    <text evidence="2">The sequence shown here is derived from an EMBL/GenBank/DDBJ whole genome shotgun (WGS) entry which is preliminary data.</text>
</comment>
<proteinExistence type="predicted"/>
<organism evidence="2 3">
    <name type="scientific">Streptacidiphilus monticola</name>
    <dbReference type="NCBI Taxonomy" id="2161674"/>
    <lineage>
        <taxon>Bacteria</taxon>
        <taxon>Bacillati</taxon>
        <taxon>Actinomycetota</taxon>
        <taxon>Actinomycetes</taxon>
        <taxon>Kitasatosporales</taxon>
        <taxon>Streptomycetaceae</taxon>
        <taxon>Streptacidiphilus</taxon>
    </lineage>
</organism>
<accession>A0ABW1G855</accession>
<keyword evidence="1" id="KW-1133">Transmembrane helix</keyword>
<evidence type="ECO:0000313" key="3">
    <source>
        <dbReference type="Proteomes" id="UP001596174"/>
    </source>
</evidence>
<dbReference type="NCBIfam" id="NF047320">
    <property type="entry name" value="morpho_MmpB"/>
    <property type="match status" value="1"/>
</dbReference>
<dbReference type="EMBL" id="JBHSQJ010000082">
    <property type="protein sequence ID" value="MFC5909441.1"/>
    <property type="molecule type" value="Genomic_DNA"/>
</dbReference>
<dbReference type="Proteomes" id="UP001596174">
    <property type="component" value="Unassembled WGS sequence"/>
</dbReference>
<keyword evidence="3" id="KW-1185">Reference proteome</keyword>
<gene>
    <name evidence="2" type="primary">mmpB</name>
    <name evidence="2" type="ORF">ACFP3V_19760</name>
</gene>